<name>A0A841RF71_9BACI</name>
<protein>
    <submittedName>
        <fullName evidence="1">Uncharacterized protein</fullName>
    </submittedName>
</protein>
<gene>
    <name evidence="1" type="ORF">GGQ92_001486</name>
</gene>
<keyword evidence="2" id="KW-1185">Reference proteome</keyword>
<evidence type="ECO:0000313" key="2">
    <source>
        <dbReference type="Proteomes" id="UP000572212"/>
    </source>
</evidence>
<reference evidence="1 2" key="1">
    <citation type="submission" date="2020-08" db="EMBL/GenBank/DDBJ databases">
        <title>Genomic Encyclopedia of Type Strains, Phase IV (KMG-IV): sequencing the most valuable type-strain genomes for metagenomic binning, comparative biology and taxonomic classification.</title>
        <authorList>
            <person name="Goeker M."/>
        </authorList>
    </citation>
    <scope>NUCLEOTIDE SEQUENCE [LARGE SCALE GENOMIC DNA]</scope>
    <source>
        <strain evidence="1 2">DSM 11805</strain>
    </source>
</reference>
<dbReference type="Pfam" id="PF21845">
    <property type="entry name" value="DUF6904"/>
    <property type="match status" value="1"/>
</dbReference>
<dbReference type="RefSeq" id="WP_184246396.1">
    <property type="nucleotide sequence ID" value="NZ_BAAACU010000028.1"/>
</dbReference>
<dbReference type="AlphaFoldDB" id="A0A841RF71"/>
<organism evidence="1 2">
    <name type="scientific">Gracilibacillus halotolerans</name>
    <dbReference type="NCBI Taxonomy" id="74386"/>
    <lineage>
        <taxon>Bacteria</taxon>
        <taxon>Bacillati</taxon>
        <taxon>Bacillota</taxon>
        <taxon>Bacilli</taxon>
        <taxon>Bacillales</taxon>
        <taxon>Bacillaceae</taxon>
        <taxon>Gracilibacillus</taxon>
    </lineage>
</organism>
<comment type="caution">
    <text evidence="1">The sequence shown here is derived from an EMBL/GenBank/DDBJ whole genome shotgun (WGS) entry which is preliminary data.</text>
</comment>
<evidence type="ECO:0000313" key="1">
    <source>
        <dbReference type="EMBL" id="MBB6512700.1"/>
    </source>
</evidence>
<proteinExistence type="predicted"/>
<dbReference type="EMBL" id="JACHON010000004">
    <property type="protein sequence ID" value="MBB6512700.1"/>
    <property type="molecule type" value="Genomic_DNA"/>
</dbReference>
<dbReference type="InterPro" id="IPR054199">
    <property type="entry name" value="DUF6904"/>
</dbReference>
<dbReference type="Proteomes" id="UP000572212">
    <property type="component" value="Unassembled WGS sequence"/>
</dbReference>
<sequence length="249" mass="29089">MIQIKNTPHFAGVTISGDVHDMEALYESLHTIVGEEMEWGSYAGARIRVLGLCYDLRHAIMGDRELTFVDNGMDEYKMKKLSVVANDKNIYLSCNILWPELLFVTMALNDFVKLYADKQAVRNYQPLMDYRNIWDNSIATVRNFQASIVNCIKETIPATSINRILKLMNVDYTWSARYATQYLDELNYKFIVMDSEKRHKNITIMVKRIAEQGREYQDVKEAVLEAARDYNCDMTEIIYDLEYPETIEW</sequence>
<accession>A0A841RF71</accession>